<sequence length="1558" mass="162555">MAGGRIDIEVRPDLKGFNTQLETGLRGAVGTASKIGGLIGVSIGAGVAFQKVIQLGNDYTNTLNTMQAVSQATAAEMAQIGERAKQLGNDASLPNTSAADAAMAMTELAKGGFSVQQSMDAAKGTLQLAAAAQIDAASAATVQSQALQAFSLDASNAAHVADVLANVSNASAGEMTDFAQGLQQAGTVANGFGVSIEDTSATLGMLANAGIQGSDAGTLLKTSLLALTDQGNPAQGAIEELGLTVYDTTGKFVGMRSLLEQLKTASGKMTEEQYQAATATLFGSDAMRLASIAAKDGLASWDAMRGAIDRQGAAAEVAAAKTQGLPGALASVQNSAETLALELYDLIDGPLESFAKGAAEKITAVTPSIIGGLETAGSAVGDLGSAFLGLPTPVLAAAGALVAARVTGVDALASSITGGLGSSFRGLRADMQQQQVIAQQYGRQLGNVGAAFDVLANRVPVLGKMNDAYVAGAAPLGAYADRHRGLSRDLQDQALKSKDAFTAIDQLGRSAGYAATGGLAKLGSVASGSVSAGLSGVKSMAGGLLGALGGPWVVGIGAAAAAIGFLADQHARAEQKAREQEAAERALGETLDEQTGKVTAATRKKLAEDAEASGDLARMESYGLDTRDYINAQTGDQQAYQRVAGVAREHVAQGLDSQRTFNADAYAAAGISRQELMSGLLNEGKSWDDVNAKIERYNQVQQALASSGREFGPAIDSLQELIDGMDDSDESAITMTQNINKTREALDRQNRAVLDQNKALGEGIPVTDSLRKKFEEYGATVESVPDEKTVIVRGLTEDAQKKLRDLGYTVEEFPDGSFRVVANTDEAKAALADAIGRLNMLANTKAISHVSADKTEFDTNAAQARDLLKILDQSKAAPEIAPILDKLKAGKQITLADLQEIGAKVAEPEVIAKVADALRDVNAVAVAADNAARKRTLVIDVQALSAAESAWHAAGNYGPAPRPLPERADGGRLPGFAGGGRMPPRSAVDDIYAVTPGGVPIAMVNGDEWVINDEMSEEYDRELAMINAGTFPKLPGFENGGRIAAQRAHAGLAAENGKPYGYGQVGNPSWDCSSYSGLAYALLKGLDTAARWYTTESNFLGLGFRPGTGPSSALNIGVHNGGGGPNSHMTSMLDGVAFESSSDGVQYGGNAARPTDSQFEKQYHLPASAFNPPGDSSGSGAGFGVYGRESKKATWTEKDELSLESARIAITQAQEARDRTNANGKKSQADRDQADSKVRRAEERVRALEAKKRAAETGANATAAPPAPELTTSFTDKQIRLKELQWSIDEADQKRNEVYDDPDATDKDRERADVDLVRAMNALAAEQKEQRGDSGTIGDILGNAAKSAVTETLESSLDFFGISGDRLLSLKASDVGGLVPPSFTEAEIARQGPEVPGTPEWAKEMIERFNLPTPSNTPPQELLAPAAAPGTQEWVAEMLERLNPVPTFLRDMGGALPNGAAALNLSGETEWVQTAADRRRYEVDMRDLAALRAQTGTSGVASAELGSMLSELKRIADRPGGPLVHIGEMHTRDEAEAARAVGREALRVVRSESFTGGW</sequence>
<evidence type="ECO:0000313" key="6">
    <source>
        <dbReference type="Proteomes" id="UP000808906"/>
    </source>
</evidence>
<dbReference type="Pfam" id="PF10145">
    <property type="entry name" value="PhageMin_Tail"/>
    <property type="match status" value="1"/>
</dbReference>
<dbReference type="PANTHER" id="PTHR37813">
    <property type="entry name" value="FELS-2 PROPHAGE PROTEIN"/>
    <property type="match status" value="1"/>
</dbReference>
<feature type="compositionally biased region" description="Low complexity" evidence="2">
    <location>
        <begin position="1256"/>
        <end position="1272"/>
    </location>
</feature>
<accession>A0A9Q2S675</accession>
<evidence type="ECO:0000259" key="3">
    <source>
        <dbReference type="Pfam" id="PF10145"/>
    </source>
</evidence>
<reference evidence="4" key="1">
    <citation type="submission" date="2019-11" db="EMBL/GenBank/DDBJ databases">
        <title>Spread of Macrolides and rifampicin resistant Rhodococcus equi in clinical isolates in the USA.</title>
        <authorList>
            <person name="Alvarez-Narvaez S."/>
            <person name="Huber L."/>
            <person name="Cohen N.D."/>
            <person name="Slovis N."/>
            <person name="Greiter M."/>
            <person name="Giguere S."/>
            <person name="Hart K."/>
        </authorList>
    </citation>
    <scope>NUCLEOTIDE SEQUENCE</scope>
    <source>
        <strain evidence="4">Lh_17</strain>
    </source>
</reference>
<feature type="compositionally biased region" description="Basic and acidic residues" evidence="2">
    <location>
        <begin position="1227"/>
        <end position="1255"/>
    </location>
</feature>
<dbReference type="Proteomes" id="UP000808906">
    <property type="component" value="Unassembled WGS sequence"/>
</dbReference>
<dbReference type="Proteomes" id="UP000603463">
    <property type="component" value="Unassembled WGS sequence"/>
</dbReference>
<dbReference type="NCBIfam" id="TIGR01760">
    <property type="entry name" value="tape_meas_TP901"/>
    <property type="match status" value="1"/>
</dbReference>
<dbReference type="InterPro" id="IPR010090">
    <property type="entry name" value="Phage_tape_meas"/>
</dbReference>
<evidence type="ECO:0000256" key="2">
    <source>
        <dbReference type="SAM" id="MobiDB-lite"/>
    </source>
</evidence>
<dbReference type="EMBL" id="WUXR01000002">
    <property type="protein sequence ID" value="MBM4565384.1"/>
    <property type="molecule type" value="Genomic_DNA"/>
</dbReference>
<comment type="caution">
    <text evidence="4">The sequence shown here is derived from an EMBL/GenBank/DDBJ whole genome shotgun (WGS) entry which is preliminary data.</text>
</comment>
<gene>
    <name evidence="4" type="ORF">GS441_08045</name>
    <name evidence="5" type="ORF">GS882_09085</name>
</gene>
<proteinExistence type="predicted"/>
<evidence type="ECO:0000313" key="5">
    <source>
        <dbReference type="EMBL" id="NKT78252.1"/>
    </source>
</evidence>
<reference evidence="5" key="2">
    <citation type="journal article" date="2020" name="Environ. Microbiol.">
        <title>The novel and transferable erm(51) gene confers Macrolides, Lincosamides, and Streptogramins B (MLSB) resistance to clonal Rhodococcus equi in the environment.</title>
        <authorList>
            <person name="Huber L."/>
            <person name="Giguere S."/>
            <person name="Slovis N.M."/>
            <person name="Alvarez-Narvaez S."/>
            <person name="Hart K.A."/>
            <person name="Greiter M."/>
            <person name="Morris E.R.A."/>
            <person name="Cohen N.D."/>
        </authorList>
    </citation>
    <scope>NUCLEOTIDE SEQUENCE</scope>
    <source>
        <strain evidence="5">Lh_116_1</strain>
    </source>
</reference>
<organism evidence="4 6">
    <name type="scientific">Rhodococcus hoagii</name>
    <name type="common">Corynebacterium equii</name>
    <dbReference type="NCBI Taxonomy" id="43767"/>
    <lineage>
        <taxon>Bacteria</taxon>
        <taxon>Bacillati</taxon>
        <taxon>Actinomycetota</taxon>
        <taxon>Actinomycetes</taxon>
        <taxon>Mycobacteriales</taxon>
        <taxon>Nocardiaceae</taxon>
        <taxon>Prescottella</taxon>
    </lineage>
</organism>
<dbReference type="EMBL" id="WVBC01000030">
    <property type="protein sequence ID" value="NKT78252.1"/>
    <property type="molecule type" value="Genomic_DNA"/>
</dbReference>
<feature type="region of interest" description="Disordered" evidence="2">
    <location>
        <begin position="1212"/>
        <end position="1274"/>
    </location>
</feature>
<keyword evidence="1" id="KW-1188">Viral release from host cell</keyword>
<evidence type="ECO:0000256" key="1">
    <source>
        <dbReference type="ARBA" id="ARBA00022612"/>
    </source>
</evidence>
<name>A0A9Q2S675_RHOHA</name>
<protein>
    <submittedName>
        <fullName evidence="4">Phage tail tape measure protein</fullName>
    </submittedName>
</protein>
<dbReference type="PANTHER" id="PTHR37813:SF1">
    <property type="entry name" value="FELS-2 PROPHAGE PROTEIN"/>
    <property type="match status" value="1"/>
</dbReference>
<feature type="domain" description="Phage tail tape measure protein" evidence="3">
    <location>
        <begin position="82"/>
        <end position="283"/>
    </location>
</feature>
<dbReference type="RefSeq" id="WP_205914946.1">
    <property type="nucleotide sequence ID" value="NZ_JAJNNF010000020.1"/>
</dbReference>
<evidence type="ECO:0000313" key="4">
    <source>
        <dbReference type="EMBL" id="MBM4565384.1"/>
    </source>
</evidence>